<dbReference type="EMBL" id="BNDY01000002">
    <property type="protein sequence ID" value="GHI35821.1"/>
    <property type="molecule type" value="Genomic_DNA"/>
</dbReference>
<sequence length="67" mass="7386">MTTSKVGFPLSDGQAQAFGLPDDVYRVEGLIYREEDGTLVELPTTLAYEGLPIRWLDPAGHPDRPGR</sequence>
<dbReference type="Proteomes" id="UP001050808">
    <property type="component" value="Unassembled WGS sequence"/>
</dbReference>
<evidence type="ECO:0000313" key="1">
    <source>
        <dbReference type="EMBL" id="GHI35821.1"/>
    </source>
</evidence>
<proteinExistence type="predicted"/>
<accession>A0ABQ3QEV6</accession>
<comment type="caution">
    <text evidence="1">The sequence shown here is derived from an EMBL/GenBank/DDBJ whole genome shotgun (WGS) entry which is preliminary data.</text>
</comment>
<dbReference type="RefSeq" id="WP_189970862.1">
    <property type="nucleotide sequence ID" value="NZ_BMUA01000040.1"/>
</dbReference>
<keyword evidence="2" id="KW-1185">Reference proteome</keyword>
<evidence type="ECO:0000313" key="2">
    <source>
        <dbReference type="Proteomes" id="UP001050808"/>
    </source>
</evidence>
<organism evidence="1 2">
    <name type="scientific">Streptomyces violascens</name>
    <dbReference type="NCBI Taxonomy" id="67381"/>
    <lineage>
        <taxon>Bacteria</taxon>
        <taxon>Bacillati</taxon>
        <taxon>Actinomycetota</taxon>
        <taxon>Actinomycetes</taxon>
        <taxon>Kitasatosporales</taxon>
        <taxon>Streptomycetaceae</taxon>
        <taxon>Streptomyces</taxon>
    </lineage>
</organism>
<name>A0ABQ3QEV6_9ACTN</name>
<reference evidence="1" key="1">
    <citation type="submission" date="2024-05" db="EMBL/GenBank/DDBJ databases">
        <title>Whole genome shotgun sequence of Streptomyces violascens NBRC 12920.</title>
        <authorList>
            <person name="Komaki H."/>
            <person name="Tamura T."/>
        </authorList>
    </citation>
    <scope>NUCLEOTIDE SEQUENCE</scope>
    <source>
        <strain evidence="1">NBRC 12920</strain>
    </source>
</reference>
<protein>
    <submittedName>
        <fullName evidence="1">Uncharacterized protein</fullName>
    </submittedName>
</protein>
<gene>
    <name evidence="1" type="ORF">Sviol_02290</name>
</gene>